<keyword evidence="3" id="KW-0119">Carbohydrate metabolism</keyword>
<organism evidence="5 6">
    <name type="scientific">Pisolithus tinctorius Marx 270</name>
    <dbReference type="NCBI Taxonomy" id="870435"/>
    <lineage>
        <taxon>Eukaryota</taxon>
        <taxon>Fungi</taxon>
        <taxon>Dikarya</taxon>
        <taxon>Basidiomycota</taxon>
        <taxon>Agaricomycotina</taxon>
        <taxon>Agaricomycetes</taxon>
        <taxon>Agaricomycetidae</taxon>
        <taxon>Boletales</taxon>
        <taxon>Sclerodermatineae</taxon>
        <taxon>Pisolithaceae</taxon>
        <taxon>Pisolithus</taxon>
    </lineage>
</organism>
<protein>
    <submittedName>
        <fullName evidence="5">Uncharacterized protein</fullName>
    </submittedName>
</protein>
<keyword evidence="1" id="KW-0808">Transferase</keyword>
<proteinExistence type="predicted"/>
<dbReference type="InParanoid" id="A0A0C3NJI1"/>
<gene>
    <name evidence="5" type="ORF">M404DRAFT_1007409</name>
</gene>
<dbReference type="HOGENOM" id="CLU_014826_0_0_1"/>
<reference evidence="6" key="2">
    <citation type="submission" date="2015-01" db="EMBL/GenBank/DDBJ databases">
        <title>Evolutionary Origins and Diversification of the Mycorrhizal Mutualists.</title>
        <authorList>
            <consortium name="DOE Joint Genome Institute"/>
            <consortium name="Mycorrhizal Genomics Consortium"/>
            <person name="Kohler A."/>
            <person name="Kuo A."/>
            <person name="Nagy L.G."/>
            <person name="Floudas D."/>
            <person name="Copeland A."/>
            <person name="Barry K.W."/>
            <person name="Cichocki N."/>
            <person name="Veneault-Fourrey C."/>
            <person name="LaButti K."/>
            <person name="Lindquist E.A."/>
            <person name="Lipzen A."/>
            <person name="Lundell T."/>
            <person name="Morin E."/>
            <person name="Murat C."/>
            <person name="Riley R."/>
            <person name="Ohm R."/>
            <person name="Sun H."/>
            <person name="Tunlid A."/>
            <person name="Henrissat B."/>
            <person name="Grigoriev I.V."/>
            <person name="Hibbett D.S."/>
            <person name="Martin F."/>
        </authorList>
    </citation>
    <scope>NUCLEOTIDE SEQUENCE [LARGE SCALE GENOMIC DNA]</scope>
    <source>
        <strain evidence="6">Marx 270</strain>
    </source>
</reference>
<dbReference type="OrthoDB" id="2559662at2759"/>
<keyword evidence="4" id="KW-0472">Membrane</keyword>
<name>A0A0C3NJI1_PISTI</name>
<keyword evidence="4" id="KW-1133">Transmembrane helix</keyword>
<evidence type="ECO:0000256" key="4">
    <source>
        <dbReference type="SAM" id="Phobius"/>
    </source>
</evidence>
<evidence type="ECO:0000256" key="3">
    <source>
        <dbReference type="ARBA" id="ARBA00023277"/>
    </source>
</evidence>
<dbReference type="EMBL" id="KN832065">
    <property type="protein sequence ID" value="KIN95538.1"/>
    <property type="molecule type" value="Genomic_DNA"/>
</dbReference>
<feature type="transmembrane region" description="Helical" evidence="4">
    <location>
        <begin position="38"/>
        <end position="55"/>
    </location>
</feature>
<evidence type="ECO:0000256" key="1">
    <source>
        <dbReference type="ARBA" id="ARBA00022679"/>
    </source>
</evidence>
<dbReference type="CDD" id="cd11296">
    <property type="entry name" value="O-FucT_like"/>
    <property type="match status" value="1"/>
</dbReference>
<keyword evidence="2" id="KW-0294">Fucose metabolism</keyword>
<dbReference type="Proteomes" id="UP000054217">
    <property type="component" value="Unassembled WGS sequence"/>
</dbReference>
<reference evidence="5 6" key="1">
    <citation type="submission" date="2014-04" db="EMBL/GenBank/DDBJ databases">
        <authorList>
            <consortium name="DOE Joint Genome Institute"/>
            <person name="Kuo A."/>
            <person name="Kohler A."/>
            <person name="Costa M.D."/>
            <person name="Nagy L.G."/>
            <person name="Floudas D."/>
            <person name="Copeland A."/>
            <person name="Barry K.W."/>
            <person name="Cichocki N."/>
            <person name="Veneault-Fourrey C."/>
            <person name="LaButti K."/>
            <person name="Lindquist E.A."/>
            <person name="Lipzen A."/>
            <person name="Lundell T."/>
            <person name="Morin E."/>
            <person name="Murat C."/>
            <person name="Sun H."/>
            <person name="Tunlid A."/>
            <person name="Henrissat B."/>
            <person name="Grigoriev I.V."/>
            <person name="Hibbett D.S."/>
            <person name="Martin F."/>
            <person name="Nordberg H.P."/>
            <person name="Cantor M.N."/>
            <person name="Hua S.X."/>
        </authorList>
    </citation>
    <scope>NUCLEOTIDE SEQUENCE [LARGE SCALE GENOMIC DNA]</scope>
    <source>
        <strain evidence="5 6">Marx 270</strain>
    </source>
</reference>
<dbReference type="Pfam" id="PF10250">
    <property type="entry name" value="O-FucT"/>
    <property type="match status" value="1"/>
</dbReference>
<dbReference type="AlphaFoldDB" id="A0A0C3NJI1"/>
<keyword evidence="6" id="KW-1185">Reference proteome</keyword>
<sequence length="519" mass="59419">MVRHKHSRSTDDDMALPISHSDLRLSSRPYLTKRSTRVLLILVLASCVLVVFRLGHSTRRNAFQYWGGTEENGTENRLPPLYESYHDYERHLPQHNLSLPYPEGRDAKFFWAANHVHASGWGNAMQELLVNALLSHAVNRAFVFDNYTWDPDGPDYSVFNGKLIPSRIPHSAIISGPIIGSSWPPGDPTPRSVSREYFERVCPHPLVIDSYEINKNLRLDTSVSASVIFDTWVDKLNSIRDPCVEIKRDSFQIFEIWQFGSPRILPLWPRLSKSPILRNFSWSPLVLQTYAQNAHLFDSPSRSLSFLPSYLRPSNAVSISPSELHNVEPLLTPDQTNPVPGLLALHVRRGDFADHCAHLAKWAADWNGFNKFAALPDKFRPPPEGGQGYATDENLQLYMKRCFPSIEQITDKVRKVLEEQYNLYGNSRELKRVYVMTNGDREWLEELRVALMKVKRWDAVVTSRDLSLSWEAKPVAQAVDMLIGQRAQVFIGNGFSSLTSNIVMFRMLRELPPEDTRLW</sequence>
<evidence type="ECO:0000313" key="5">
    <source>
        <dbReference type="EMBL" id="KIN95538.1"/>
    </source>
</evidence>
<accession>A0A0C3NJI1</accession>
<dbReference type="GO" id="GO:0006004">
    <property type="term" value="P:fucose metabolic process"/>
    <property type="evidence" value="ECO:0007669"/>
    <property type="project" value="UniProtKB-KW"/>
</dbReference>
<evidence type="ECO:0000256" key="2">
    <source>
        <dbReference type="ARBA" id="ARBA00023253"/>
    </source>
</evidence>
<evidence type="ECO:0000313" key="6">
    <source>
        <dbReference type="Proteomes" id="UP000054217"/>
    </source>
</evidence>
<dbReference type="GO" id="GO:0016740">
    <property type="term" value="F:transferase activity"/>
    <property type="evidence" value="ECO:0007669"/>
    <property type="project" value="UniProtKB-KW"/>
</dbReference>
<dbReference type="InterPro" id="IPR019378">
    <property type="entry name" value="GDP-Fuc_O-FucTrfase"/>
</dbReference>
<keyword evidence="4" id="KW-0812">Transmembrane</keyword>
<dbReference type="Gene3D" id="3.40.50.11350">
    <property type="match status" value="1"/>
</dbReference>